<dbReference type="EMBL" id="SRRZ01000032">
    <property type="protein sequence ID" value="NQE34461.1"/>
    <property type="molecule type" value="Genomic_DNA"/>
</dbReference>
<evidence type="ECO:0008006" key="3">
    <source>
        <dbReference type="Google" id="ProtNLM"/>
    </source>
</evidence>
<evidence type="ECO:0000313" key="2">
    <source>
        <dbReference type="Proteomes" id="UP000702425"/>
    </source>
</evidence>
<protein>
    <recommendedName>
        <fullName evidence="3">Restriction endonuclease</fullName>
    </recommendedName>
</protein>
<dbReference type="RefSeq" id="WP_172187070.1">
    <property type="nucleotide sequence ID" value="NZ_CAWPPK010000244.1"/>
</dbReference>
<sequence>MSYKSFTFQQLKDLFGLEPSLGSILSAKVLPLEPSEWLWRTLEISSNTAVTTAKERSERIISPILLESRERNNRQFSIFSGWSFDVDVDRGLNGECDFLLSSVPFDFEIKVPIFALRETKGGEIESCLPQCAAQMVAAQLFNEGEHNSLPAVFGCVTTGVVWRFLKLEGNNLIIDADVYCLDNVPMILGVLQKIVNSY</sequence>
<proteinExistence type="predicted"/>
<keyword evidence="2" id="KW-1185">Reference proteome</keyword>
<gene>
    <name evidence="1" type="ORF">E5S67_02187</name>
</gene>
<dbReference type="Proteomes" id="UP000702425">
    <property type="component" value="Unassembled WGS sequence"/>
</dbReference>
<evidence type="ECO:0000313" key="1">
    <source>
        <dbReference type="EMBL" id="NQE34461.1"/>
    </source>
</evidence>
<name>A0ABX2CVZ9_9CYAN</name>
<reference evidence="1 2" key="1">
    <citation type="journal article" date="2020" name="Sci. Rep.">
        <title>A novel cyanobacterial geosmin producer, revising GeoA distribution and dispersion patterns in Bacteria.</title>
        <authorList>
            <person name="Churro C."/>
            <person name="Semedo-Aguiar A.P."/>
            <person name="Silva A.D."/>
            <person name="Pereira-Leal J.B."/>
            <person name="Leite R.B."/>
        </authorList>
    </citation>
    <scope>NUCLEOTIDE SEQUENCE [LARGE SCALE GENOMIC DNA]</scope>
    <source>
        <strain evidence="1 2">IPMA8</strain>
    </source>
</reference>
<accession>A0ABX2CVZ9</accession>
<comment type="caution">
    <text evidence="1">The sequence shown here is derived from an EMBL/GenBank/DDBJ whole genome shotgun (WGS) entry which is preliminary data.</text>
</comment>
<organism evidence="1 2">
    <name type="scientific">Microcoleus asticus IPMA8</name>
    <dbReference type="NCBI Taxonomy" id="2563858"/>
    <lineage>
        <taxon>Bacteria</taxon>
        <taxon>Bacillati</taxon>
        <taxon>Cyanobacteriota</taxon>
        <taxon>Cyanophyceae</taxon>
        <taxon>Oscillatoriophycideae</taxon>
        <taxon>Oscillatoriales</taxon>
        <taxon>Microcoleaceae</taxon>
        <taxon>Microcoleus</taxon>
        <taxon>Microcoleus asticus</taxon>
    </lineage>
</organism>